<keyword evidence="2" id="KW-1185">Reference proteome</keyword>
<dbReference type="RefSeq" id="WP_003437810.1">
    <property type="nucleotide sequence ID" value="NZ_APLF01000004.1"/>
</dbReference>
<organism evidence="1 2">
    <name type="scientific">Psychroflexus gondwanensis ACAM 44</name>
    <dbReference type="NCBI Taxonomy" id="1189619"/>
    <lineage>
        <taxon>Bacteria</taxon>
        <taxon>Pseudomonadati</taxon>
        <taxon>Bacteroidota</taxon>
        <taxon>Flavobacteriia</taxon>
        <taxon>Flavobacteriales</taxon>
        <taxon>Flavobacteriaceae</taxon>
        <taxon>Psychroflexus</taxon>
    </lineage>
</organism>
<comment type="caution">
    <text evidence="1">The sequence shown here is derived from an EMBL/GenBank/DDBJ whole genome shotgun (WGS) entry which is preliminary data.</text>
</comment>
<name>N1WY42_9FLAO</name>
<gene>
    <name evidence="1" type="ORF">pgond44_05705</name>
</gene>
<evidence type="ECO:0000313" key="2">
    <source>
        <dbReference type="Proteomes" id="UP000012317"/>
    </source>
</evidence>
<accession>N1WY42</accession>
<evidence type="ECO:0000313" key="1">
    <source>
        <dbReference type="EMBL" id="EMY82009.1"/>
    </source>
</evidence>
<dbReference type="Proteomes" id="UP000012317">
    <property type="component" value="Unassembled WGS sequence"/>
</dbReference>
<dbReference type="AlphaFoldDB" id="N1WY42"/>
<dbReference type="EMBL" id="APLF01000004">
    <property type="protein sequence ID" value="EMY82009.1"/>
    <property type="molecule type" value="Genomic_DNA"/>
</dbReference>
<protein>
    <submittedName>
        <fullName evidence="1">Uncharacterized protein</fullName>
    </submittedName>
</protein>
<sequence>MKYKLCYLLFLLFFVKISAQENIYIFFDEEKGGSVKQGKISKRFYLKPSIDASYFAHNENAQKPIRVCFERYKDKIVSKAEANDFVIHKLERKAQKFEEETGLKGNIYRNPPYDYNALFKSIYIYMKIDSLNGILYKVHWNYAIE</sequence>
<reference evidence="1 2" key="1">
    <citation type="journal article" date="2014" name="Genome Biol. Evol.">
        <title>Extensive gene acquisition in the extremely psychrophilic bacterial species Psychroflexus torquis and the link to sea-ice ecosystem specialism.</title>
        <authorList>
            <person name="Feng S."/>
            <person name="Powell S.M."/>
            <person name="Wilson R."/>
            <person name="Bowman J.P."/>
        </authorList>
    </citation>
    <scope>NUCLEOTIDE SEQUENCE [LARGE SCALE GENOMIC DNA]</scope>
    <source>
        <strain evidence="1 2">ACAM 44</strain>
    </source>
</reference>
<proteinExistence type="predicted"/>